<dbReference type="HOGENOM" id="CLU_2003247_0_0_1"/>
<feature type="compositionally biased region" description="Basic and acidic residues" evidence="1">
    <location>
        <begin position="112"/>
        <end position="124"/>
    </location>
</feature>
<dbReference type="InParanoid" id="C0ND26"/>
<gene>
    <name evidence="2" type="ORF">HCBG_01022</name>
</gene>
<keyword evidence="3" id="KW-1185">Reference proteome</keyword>
<organism evidence="2 3">
    <name type="scientific">Ajellomyces capsulatus (strain G186AR / H82 / ATCC MYA-2454 / RMSCC 2432)</name>
    <name type="common">Darling's disease fungus</name>
    <name type="synonym">Histoplasma capsulatum</name>
    <dbReference type="NCBI Taxonomy" id="447093"/>
    <lineage>
        <taxon>Eukaryota</taxon>
        <taxon>Fungi</taxon>
        <taxon>Dikarya</taxon>
        <taxon>Ascomycota</taxon>
        <taxon>Pezizomycotina</taxon>
        <taxon>Eurotiomycetes</taxon>
        <taxon>Eurotiomycetidae</taxon>
        <taxon>Onygenales</taxon>
        <taxon>Ajellomycetaceae</taxon>
        <taxon>Histoplasma</taxon>
    </lineage>
</organism>
<evidence type="ECO:0000313" key="2">
    <source>
        <dbReference type="EMBL" id="EEH11567.1"/>
    </source>
</evidence>
<sequence length="124" mass="13666">MPPSIKSARKFLFGVPWTRVLPKVKGTSRGHRLYPSQTPKNDSKKNYRLDKGSVVNGKHEIILQANKNAEDSSVREAANKNSHAILAKVVYDPENNPNGDGVPEALLASFKGENKDEDKAEGKK</sequence>
<evidence type="ECO:0000313" key="3">
    <source>
        <dbReference type="Proteomes" id="UP000001631"/>
    </source>
</evidence>
<name>C0ND26_AJECG</name>
<feature type="region of interest" description="Disordered" evidence="1">
    <location>
        <begin position="26"/>
        <end position="48"/>
    </location>
</feature>
<evidence type="ECO:0000256" key="1">
    <source>
        <dbReference type="SAM" id="MobiDB-lite"/>
    </source>
</evidence>
<accession>C0ND26</accession>
<proteinExistence type="predicted"/>
<protein>
    <submittedName>
        <fullName evidence="2">Uncharacterized protein</fullName>
    </submittedName>
</protein>
<dbReference type="EMBL" id="GG663363">
    <property type="protein sequence ID" value="EEH11567.1"/>
    <property type="molecule type" value="Genomic_DNA"/>
</dbReference>
<dbReference type="Proteomes" id="UP000001631">
    <property type="component" value="Unassembled WGS sequence"/>
</dbReference>
<dbReference type="GeneID" id="69034039"/>
<dbReference type="AlphaFoldDB" id="C0ND26"/>
<reference evidence="2" key="1">
    <citation type="submission" date="2009-02" db="EMBL/GenBank/DDBJ databases">
        <title>The Genome Sequence of Ajellomyces capsulatus strain G186AR.</title>
        <authorList>
            <consortium name="The Broad Institute Genome Sequencing Platform"/>
            <person name="Champion M."/>
            <person name="Cuomo C."/>
            <person name="Ma L.-J."/>
            <person name="Henn M.R."/>
            <person name="Sil A."/>
            <person name="Goldman B."/>
            <person name="Young S.K."/>
            <person name="Kodira C.D."/>
            <person name="Zeng Q."/>
            <person name="Koehrsen M."/>
            <person name="Alvarado L."/>
            <person name="Berlin A."/>
            <person name="Borenstein D."/>
            <person name="Chen Z."/>
            <person name="Engels R."/>
            <person name="Freedman E."/>
            <person name="Gellesch M."/>
            <person name="Goldberg J."/>
            <person name="Griggs A."/>
            <person name="Gujja S."/>
            <person name="Heiman D."/>
            <person name="Hepburn T."/>
            <person name="Howarth C."/>
            <person name="Jen D."/>
            <person name="Larson L."/>
            <person name="Lewis B."/>
            <person name="Mehta T."/>
            <person name="Park D."/>
            <person name="Pearson M."/>
            <person name="Roberts A."/>
            <person name="Saif S."/>
            <person name="Shea T."/>
            <person name="Shenoy N."/>
            <person name="Sisk P."/>
            <person name="Stolte C."/>
            <person name="Sykes S."/>
            <person name="Walk T."/>
            <person name="White J."/>
            <person name="Yandava C."/>
            <person name="Klein B."/>
            <person name="McEwen J.G."/>
            <person name="Puccia R."/>
            <person name="Goldman G.H."/>
            <person name="Felipe M.S."/>
            <person name="Nino-Vega G."/>
            <person name="San-Blas G."/>
            <person name="Taylor J."/>
            <person name="Mendoza L."/>
            <person name="Galagan J."/>
            <person name="Nusbaum C."/>
            <person name="Birren B."/>
        </authorList>
    </citation>
    <scope>NUCLEOTIDE SEQUENCE</scope>
    <source>
        <strain evidence="2">G186AR</strain>
    </source>
</reference>
<feature type="region of interest" description="Disordered" evidence="1">
    <location>
        <begin position="91"/>
        <end position="124"/>
    </location>
</feature>
<dbReference type="RefSeq" id="XP_045292047.1">
    <property type="nucleotide sequence ID" value="XM_045428072.1"/>
</dbReference>